<comment type="caution">
    <text evidence="3">The sequence shown here is derived from an EMBL/GenBank/DDBJ whole genome shotgun (WGS) entry which is preliminary data.</text>
</comment>
<sequence>MHVWLDDVLLRDPTLNAGEILMSESQERMMAVVTPEKLDEFMAITAKWDVESSVVGEVNDSGRLTIDHHGQRIVDVDPRTVAHEGPTYDRPYARPAWMDALQADAFAAELPATGDDLRKAVVDLMASPNLADRSWITNQYDRYVQGNTASARPDTVGVVRVDEETGRGVAIATRSNDRYTKAQPLRRCPPVRGRCLPRGRHRGRDAHRHHRRPELRLARGPRCDVAVRGGHPRPRGRVPGSRRARHGRQRVALQRHR</sequence>
<dbReference type="InterPro" id="IPR010074">
    <property type="entry name" value="PRibForGlyAmidine_synth_PurL"/>
</dbReference>
<evidence type="ECO:0000313" key="4">
    <source>
        <dbReference type="Proteomes" id="UP001157125"/>
    </source>
</evidence>
<name>A0ABQ6IC37_9MICO</name>
<feature type="domain" description="PurM-like C-terminal" evidence="2">
    <location>
        <begin position="5"/>
        <end position="67"/>
    </location>
</feature>
<gene>
    <name evidence="3" type="ORF">GCM10025876_15860</name>
</gene>
<dbReference type="InterPro" id="IPR036676">
    <property type="entry name" value="PurM-like_C_sf"/>
</dbReference>
<accession>A0ABQ6IC37</accession>
<dbReference type="InterPro" id="IPR010918">
    <property type="entry name" value="PurM-like_C_dom"/>
</dbReference>
<feature type="compositionally biased region" description="Basic residues" evidence="1">
    <location>
        <begin position="195"/>
        <end position="213"/>
    </location>
</feature>
<dbReference type="PANTHER" id="PTHR43555">
    <property type="entry name" value="PHOSPHORIBOSYLFORMYLGLYCINAMIDINE SYNTHASE SUBUNIT PURL"/>
    <property type="match status" value="1"/>
</dbReference>
<dbReference type="Gene3D" id="3.30.1330.10">
    <property type="entry name" value="PurM-like, N-terminal domain"/>
    <property type="match status" value="1"/>
</dbReference>
<dbReference type="Gene3D" id="3.90.650.10">
    <property type="entry name" value="PurM-like C-terminal domain"/>
    <property type="match status" value="1"/>
</dbReference>
<dbReference type="Pfam" id="PF02769">
    <property type="entry name" value="AIRS_C"/>
    <property type="match status" value="1"/>
</dbReference>
<dbReference type="SUPFAM" id="SSF56042">
    <property type="entry name" value="PurM C-terminal domain-like"/>
    <property type="match status" value="1"/>
</dbReference>
<dbReference type="PANTHER" id="PTHR43555:SF1">
    <property type="entry name" value="PHOSPHORIBOSYLFORMYLGLYCINAMIDINE SYNTHASE SUBUNIT PURL"/>
    <property type="match status" value="1"/>
</dbReference>
<dbReference type="EMBL" id="BSUN01000001">
    <property type="protein sequence ID" value="GMA35382.1"/>
    <property type="molecule type" value="Genomic_DNA"/>
</dbReference>
<keyword evidence="4" id="KW-1185">Reference proteome</keyword>
<feature type="region of interest" description="Disordered" evidence="1">
    <location>
        <begin position="190"/>
        <end position="257"/>
    </location>
</feature>
<organism evidence="3 4">
    <name type="scientific">Demequina litorisediminis</name>
    <dbReference type="NCBI Taxonomy" id="1849022"/>
    <lineage>
        <taxon>Bacteria</taxon>
        <taxon>Bacillati</taxon>
        <taxon>Actinomycetota</taxon>
        <taxon>Actinomycetes</taxon>
        <taxon>Micrococcales</taxon>
        <taxon>Demequinaceae</taxon>
        <taxon>Demequina</taxon>
    </lineage>
</organism>
<reference evidence="4" key="1">
    <citation type="journal article" date="2019" name="Int. J. Syst. Evol. Microbiol.">
        <title>The Global Catalogue of Microorganisms (GCM) 10K type strain sequencing project: providing services to taxonomists for standard genome sequencing and annotation.</title>
        <authorList>
            <consortium name="The Broad Institute Genomics Platform"/>
            <consortium name="The Broad Institute Genome Sequencing Center for Infectious Disease"/>
            <person name="Wu L."/>
            <person name="Ma J."/>
        </authorList>
    </citation>
    <scope>NUCLEOTIDE SEQUENCE [LARGE SCALE GENOMIC DNA]</scope>
    <source>
        <strain evidence="4">NBRC 112299</strain>
    </source>
</reference>
<dbReference type="SUPFAM" id="SSF55326">
    <property type="entry name" value="PurM N-terminal domain-like"/>
    <property type="match status" value="1"/>
</dbReference>
<evidence type="ECO:0000259" key="2">
    <source>
        <dbReference type="Pfam" id="PF02769"/>
    </source>
</evidence>
<dbReference type="InterPro" id="IPR036921">
    <property type="entry name" value="PurM-like_N_sf"/>
</dbReference>
<feature type="compositionally biased region" description="Basic residues" evidence="1">
    <location>
        <begin position="230"/>
        <end position="257"/>
    </location>
</feature>
<proteinExistence type="predicted"/>
<dbReference type="Proteomes" id="UP001157125">
    <property type="component" value="Unassembled WGS sequence"/>
</dbReference>
<protein>
    <recommendedName>
        <fullName evidence="2">PurM-like C-terminal domain-containing protein</fullName>
    </recommendedName>
</protein>
<evidence type="ECO:0000313" key="3">
    <source>
        <dbReference type="EMBL" id="GMA35382.1"/>
    </source>
</evidence>
<evidence type="ECO:0000256" key="1">
    <source>
        <dbReference type="SAM" id="MobiDB-lite"/>
    </source>
</evidence>